<dbReference type="EC" id="4.2.1.104" evidence="3"/>
<dbReference type="GO" id="GO:0003677">
    <property type="term" value="F:DNA binding"/>
    <property type="evidence" value="ECO:0007669"/>
    <property type="project" value="InterPro"/>
</dbReference>
<sequence>MYREEVTEAVLEAKRAKGLTWAALAKVVGRHPVWTTSALLGQQSMSEDEATAAVALLGLDPAYVAPLTESPLKGSLDSDVPTDPLIYRLHEITQVYGSTIKALIHEEFGDGIMSAIDFELDIERVSDPKGDRVKITYNGKFLPYRKW</sequence>
<dbReference type="NCBIfam" id="TIGR00673">
    <property type="entry name" value="cynS"/>
    <property type="match status" value="1"/>
</dbReference>
<dbReference type="SMART" id="SM01116">
    <property type="entry name" value="Cyanate_lyase"/>
    <property type="match status" value="1"/>
</dbReference>
<dbReference type="EMBL" id="CP017415">
    <property type="protein sequence ID" value="AOU99166.1"/>
    <property type="molecule type" value="Genomic_DNA"/>
</dbReference>
<gene>
    <name evidence="3" type="primary">cynS</name>
    <name evidence="5" type="ORF">BI364_15595</name>
</gene>
<evidence type="ECO:0000256" key="1">
    <source>
        <dbReference type="ARBA" id="ARBA00003561"/>
    </source>
</evidence>
<name>A0A1D8IRS3_9GAMM</name>
<dbReference type="Pfam" id="PF02560">
    <property type="entry name" value="Cyanate_lyase"/>
    <property type="match status" value="1"/>
</dbReference>
<dbReference type="InterPro" id="IPR048564">
    <property type="entry name" value="CYNS_N"/>
</dbReference>
<dbReference type="PIRSF" id="PIRSF001263">
    <property type="entry name" value="Cyanate_hydratas"/>
    <property type="match status" value="1"/>
</dbReference>
<keyword evidence="2 3" id="KW-0456">Lyase</keyword>
<dbReference type="SUPFAM" id="SSF47413">
    <property type="entry name" value="lambda repressor-like DNA-binding domains"/>
    <property type="match status" value="1"/>
</dbReference>
<dbReference type="Proteomes" id="UP000095401">
    <property type="component" value="Chromosome"/>
</dbReference>
<evidence type="ECO:0000259" key="4">
    <source>
        <dbReference type="SMART" id="SM01116"/>
    </source>
</evidence>
<feature type="active site" evidence="3">
    <location>
        <position position="114"/>
    </location>
</feature>
<dbReference type="HAMAP" id="MF_00535">
    <property type="entry name" value="Cyanate_hydrat"/>
    <property type="match status" value="1"/>
</dbReference>
<dbReference type="Gene3D" id="1.10.260.40">
    <property type="entry name" value="lambda repressor-like DNA-binding domains"/>
    <property type="match status" value="1"/>
</dbReference>
<feature type="active site" evidence="3">
    <location>
        <position position="91"/>
    </location>
</feature>
<dbReference type="InterPro" id="IPR003712">
    <property type="entry name" value="Cyanate_lyase_C"/>
</dbReference>
<feature type="active site" evidence="3">
    <location>
        <position position="88"/>
    </location>
</feature>
<comment type="catalytic activity">
    <reaction evidence="3">
        <text>cyanate + hydrogencarbonate + 3 H(+) = NH4(+) + 2 CO2</text>
        <dbReference type="Rhea" id="RHEA:11120"/>
        <dbReference type="ChEBI" id="CHEBI:15378"/>
        <dbReference type="ChEBI" id="CHEBI:16526"/>
        <dbReference type="ChEBI" id="CHEBI:17544"/>
        <dbReference type="ChEBI" id="CHEBI:28938"/>
        <dbReference type="ChEBI" id="CHEBI:29195"/>
        <dbReference type="EC" id="4.2.1.104"/>
    </reaction>
</comment>
<evidence type="ECO:0000313" key="5">
    <source>
        <dbReference type="EMBL" id="AOU99166.1"/>
    </source>
</evidence>
<protein>
    <recommendedName>
        <fullName evidence="3">Cyanate hydratase</fullName>
        <shortName evidence="3">Cyanase</shortName>
        <ecNumber evidence="3">4.2.1.104</ecNumber>
    </recommendedName>
    <alternativeName>
        <fullName evidence="3">Cyanate hydrolase</fullName>
    </alternativeName>
    <alternativeName>
        <fullName evidence="3">Cyanate lyase</fullName>
    </alternativeName>
</protein>
<evidence type="ECO:0000256" key="2">
    <source>
        <dbReference type="ARBA" id="ARBA00023239"/>
    </source>
</evidence>
<comment type="function">
    <text evidence="1 3">Catalyzes the reaction of cyanate with bicarbonate to produce ammonia and carbon dioxide.</text>
</comment>
<dbReference type="CDD" id="cd00559">
    <property type="entry name" value="Cyanase_C"/>
    <property type="match status" value="1"/>
</dbReference>
<keyword evidence="6" id="KW-1185">Reference proteome</keyword>
<dbReference type="Gene3D" id="3.30.1160.10">
    <property type="entry name" value="Cyanate lyase, C-terminal domain"/>
    <property type="match status" value="1"/>
</dbReference>
<dbReference type="Pfam" id="PF21291">
    <property type="entry name" value="CYNS_N"/>
    <property type="match status" value="1"/>
</dbReference>
<reference evidence="6" key="1">
    <citation type="submission" date="2016-09" db="EMBL/GenBank/DDBJ databases">
        <title>Acidihalobacter prosperus F5.</title>
        <authorList>
            <person name="Khaleque H.N."/>
            <person name="Ramsay J.P."/>
            <person name="Kaksonen A.H."/>
            <person name="Boxall N.J."/>
            <person name="Watkin E.L.J."/>
        </authorList>
    </citation>
    <scope>NUCLEOTIDE SEQUENCE [LARGE SCALE GENOMIC DNA]</scope>
    <source>
        <strain evidence="6">F5</strain>
    </source>
</reference>
<dbReference type="InterPro" id="IPR008076">
    <property type="entry name" value="Cyanase"/>
</dbReference>
<feature type="domain" description="Cyanate lyase C-terminal" evidence="4">
    <location>
        <begin position="75"/>
        <end position="147"/>
    </location>
</feature>
<dbReference type="KEGG" id="aprs:BI364_15595"/>
<organism evidence="5 6">
    <name type="scientific">Acidihalobacter yilgarnensis</name>
    <dbReference type="NCBI Taxonomy" id="2819280"/>
    <lineage>
        <taxon>Bacteria</taxon>
        <taxon>Pseudomonadati</taxon>
        <taxon>Pseudomonadota</taxon>
        <taxon>Gammaproteobacteria</taxon>
        <taxon>Chromatiales</taxon>
        <taxon>Ectothiorhodospiraceae</taxon>
        <taxon>Acidihalobacter</taxon>
    </lineage>
</organism>
<dbReference type="PANTHER" id="PTHR34186:SF2">
    <property type="entry name" value="CYANATE HYDRATASE"/>
    <property type="match status" value="1"/>
</dbReference>
<dbReference type="GO" id="GO:0008824">
    <property type="term" value="F:cyanate hydratase activity"/>
    <property type="evidence" value="ECO:0007669"/>
    <property type="project" value="UniProtKB-UniRule"/>
</dbReference>
<dbReference type="AlphaFoldDB" id="A0A1D8IRS3"/>
<evidence type="ECO:0000313" key="6">
    <source>
        <dbReference type="Proteomes" id="UP000095401"/>
    </source>
</evidence>
<proteinExistence type="inferred from homology"/>
<dbReference type="PRINTS" id="PR01693">
    <property type="entry name" value="CYANASE"/>
</dbReference>
<dbReference type="InterPro" id="IPR010982">
    <property type="entry name" value="Lambda_DNA-bd_dom_sf"/>
</dbReference>
<comment type="similarity">
    <text evidence="3">Belongs to the cyanase family.</text>
</comment>
<dbReference type="SUPFAM" id="SSF55234">
    <property type="entry name" value="Cyanase C-terminal domain"/>
    <property type="match status" value="1"/>
</dbReference>
<dbReference type="InterPro" id="IPR036581">
    <property type="entry name" value="Cyanate_lyase_C_sf"/>
</dbReference>
<dbReference type="PANTHER" id="PTHR34186">
    <property type="entry name" value="CYANATE HYDRATASE"/>
    <property type="match status" value="1"/>
</dbReference>
<dbReference type="NCBIfam" id="NF002773">
    <property type="entry name" value="PRK02866.1"/>
    <property type="match status" value="1"/>
</dbReference>
<evidence type="ECO:0000256" key="3">
    <source>
        <dbReference type="HAMAP-Rule" id="MF_00535"/>
    </source>
</evidence>
<accession>A0A1D8IRS3</accession>